<evidence type="ECO:0000313" key="2">
    <source>
        <dbReference type="EMBL" id="TGY16534.1"/>
    </source>
</evidence>
<name>A0A4S2BR91_9LACO</name>
<evidence type="ECO:0000313" key="3">
    <source>
        <dbReference type="Proteomes" id="UP000309117"/>
    </source>
</evidence>
<accession>A0A4S2BR91</accession>
<feature type="domain" description="Nitroreductase" evidence="1">
    <location>
        <begin position="15"/>
        <end position="90"/>
    </location>
</feature>
<dbReference type="InterPro" id="IPR029479">
    <property type="entry name" value="Nitroreductase"/>
</dbReference>
<reference evidence="2 3" key="1">
    <citation type="submission" date="2019-04" db="EMBL/GenBank/DDBJ databases">
        <title>Microbes associate with the intestines of laboratory mice.</title>
        <authorList>
            <person name="Navarre W."/>
            <person name="Wong E."/>
            <person name="Huang K."/>
            <person name="Tropini C."/>
            <person name="Ng K."/>
            <person name="Yu B."/>
        </authorList>
    </citation>
    <scope>NUCLEOTIDE SEQUENCE [LARGE SCALE GENOMIC DNA]</scope>
    <source>
        <strain evidence="2 3">NM61_E11</strain>
    </source>
</reference>
<protein>
    <recommendedName>
        <fullName evidence="1">Nitroreductase domain-containing protein</fullName>
    </recommendedName>
</protein>
<dbReference type="AlphaFoldDB" id="A0A4S2BR91"/>
<dbReference type="GO" id="GO:0016491">
    <property type="term" value="F:oxidoreductase activity"/>
    <property type="evidence" value="ECO:0007669"/>
    <property type="project" value="InterPro"/>
</dbReference>
<gene>
    <name evidence="2" type="ORF">E5351_02915</name>
</gene>
<proteinExistence type="predicted"/>
<dbReference type="EMBL" id="SRYV01000004">
    <property type="protein sequence ID" value="TGY16534.1"/>
    <property type="molecule type" value="Genomic_DNA"/>
</dbReference>
<dbReference type="RefSeq" id="WP_135960370.1">
    <property type="nucleotide sequence ID" value="NZ_AQFR02000001.1"/>
</dbReference>
<evidence type="ECO:0000259" key="1">
    <source>
        <dbReference type="Pfam" id="PF00881"/>
    </source>
</evidence>
<dbReference type="Gene3D" id="3.40.109.10">
    <property type="entry name" value="NADH Oxidase"/>
    <property type="match status" value="1"/>
</dbReference>
<dbReference type="InterPro" id="IPR000415">
    <property type="entry name" value="Nitroreductase-like"/>
</dbReference>
<dbReference type="Proteomes" id="UP000309117">
    <property type="component" value="Unassembled WGS sequence"/>
</dbReference>
<organism evidence="2 3">
    <name type="scientific">Lactobacillus intestinalis</name>
    <dbReference type="NCBI Taxonomy" id="151781"/>
    <lineage>
        <taxon>Bacteria</taxon>
        <taxon>Bacillati</taxon>
        <taxon>Bacillota</taxon>
        <taxon>Bacilli</taxon>
        <taxon>Lactobacillales</taxon>
        <taxon>Lactobacillaceae</taxon>
        <taxon>Lactobacillus</taxon>
    </lineage>
</organism>
<sequence length="114" mass="12654">MIENRINFGQISNDLFNAPVVAFLFLTIEEFNPWSAYDLGAFGENLMLAASDAGLASLPAFEFVKYPDTLRKYLPVPDKDLIGMGIGLGYASDKKVNDFHSSRAPLDEMMKISE</sequence>
<comment type="caution">
    <text evidence="2">The sequence shown here is derived from an EMBL/GenBank/DDBJ whole genome shotgun (WGS) entry which is preliminary data.</text>
</comment>
<dbReference type="SUPFAM" id="SSF55469">
    <property type="entry name" value="FMN-dependent nitroreductase-like"/>
    <property type="match status" value="1"/>
</dbReference>
<dbReference type="Pfam" id="PF00881">
    <property type="entry name" value="Nitroreductase"/>
    <property type="match status" value="1"/>
</dbReference>